<dbReference type="GO" id="GO:0007030">
    <property type="term" value="P:Golgi organization"/>
    <property type="evidence" value="ECO:0007669"/>
    <property type="project" value="InterPro"/>
</dbReference>
<dbReference type="RefSeq" id="XP_022342347.1">
    <property type="nucleotide sequence ID" value="XM_022486639.1"/>
</dbReference>
<accession>A0A8B8ER09</accession>
<dbReference type="PANTHER" id="PTHR13066:SF2">
    <property type="entry name" value="GOLGIN-45"/>
    <property type="match status" value="1"/>
</dbReference>
<dbReference type="Proteomes" id="UP000694844">
    <property type="component" value="Chromosome 5"/>
</dbReference>
<dbReference type="GeneID" id="111136056"/>
<evidence type="ECO:0000313" key="2">
    <source>
        <dbReference type="Proteomes" id="UP000694844"/>
    </source>
</evidence>
<name>A0A8B8ER09_CRAVI</name>
<feature type="region of interest" description="Disordered" evidence="1">
    <location>
        <begin position="1"/>
        <end position="71"/>
    </location>
</feature>
<evidence type="ECO:0000313" key="4">
    <source>
        <dbReference type="RefSeq" id="XP_022342347.1"/>
    </source>
</evidence>
<protein>
    <submittedName>
        <fullName evidence="3 4">Golgin-45-like</fullName>
    </submittedName>
</protein>
<dbReference type="OrthoDB" id="5959043at2759"/>
<evidence type="ECO:0000256" key="1">
    <source>
        <dbReference type="SAM" id="MobiDB-lite"/>
    </source>
</evidence>
<dbReference type="KEGG" id="cvn:111136056"/>
<sequence>MAEPSARAKTIIANPQLIRETSSGSISKGKEVRKSKAALEDKSTVLLRQPLPKYNFQSQTRKPSSKTETKYIQPVANVEPSPRGSSSENGGKIVYKVSPLKTGETIHTGGSKCEEKEALSLRMSPELGQTVDNSVTVKNGGTESEEINKLKMENTALKHQLDTQIASLTKQLDVQLQINTELKRLLVASVGDDLHFTMEHLVRDKAQLSKELGHFSKKLSEDYEHLDKISIQADMWRSKFLASRLMIDELAADKAYLAMNCQESHNVLQQMLNERHELRRNLHETYKCLNQIRSAFDPLTSQKTLKPPSTNALDLARMNQRLAENIRYRLLPHDAVIQMEADPVWEDNLTLAEANAHQLLSQATEKETNQMSLTSAIASRYHPYAKFDNLTFNCCEKCHGELTAI</sequence>
<keyword evidence="2" id="KW-1185">Reference proteome</keyword>
<dbReference type="GO" id="GO:0043001">
    <property type="term" value="P:Golgi to plasma membrane protein transport"/>
    <property type="evidence" value="ECO:0007669"/>
    <property type="project" value="InterPro"/>
</dbReference>
<feature type="compositionally biased region" description="Basic and acidic residues" evidence="1">
    <location>
        <begin position="28"/>
        <end position="43"/>
    </location>
</feature>
<organism evidence="2 4">
    <name type="scientific">Crassostrea virginica</name>
    <name type="common">Eastern oyster</name>
    <dbReference type="NCBI Taxonomy" id="6565"/>
    <lineage>
        <taxon>Eukaryota</taxon>
        <taxon>Metazoa</taxon>
        <taxon>Spiralia</taxon>
        <taxon>Lophotrochozoa</taxon>
        <taxon>Mollusca</taxon>
        <taxon>Bivalvia</taxon>
        <taxon>Autobranchia</taxon>
        <taxon>Pteriomorphia</taxon>
        <taxon>Ostreida</taxon>
        <taxon>Ostreoidea</taxon>
        <taxon>Ostreidae</taxon>
        <taxon>Crassostrea</taxon>
    </lineage>
</organism>
<evidence type="ECO:0000313" key="3">
    <source>
        <dbReference type="RefSeq" id="XP_022342346.1"/>
    </source>
</evidence>
<dbReference type="GO" id="GO:0000139">
    <property type="term" value="C:Golgi membrane"/>
    <property type="evidence" value="ECO:0007669"/>
    <property type="project" value="TreeGrafter"/>
</dbReference>
<dbReference type="PANTHER" id="PTHR13066">
    <property type="entry name" value="BASIC LEUCINE ZIPPER NUCLEAR FACTOR 1 BLZF1 PROTEIN"/>
    <property type="match status" value="1"/>
</dbReference>
<dbReference type="InterPro" id="IPR027095">
    <property type="entry name" value="Golgin-45"/>
</dbReference>
<proteinExistence type="predicted"/>
<dbReference type="RefSeq" id="XP_022342346.1">
    <property type="nucleotide sequence ID" value="XM_022486638.1"/>
</dbReference>
<gene>
    <name evidence="3 4" type="primary">LOC111136056</name>
</gene>
<reference evidence="3 4" key="1">
    <citation type="submission" date="2025-04" db="UniProtKB">
        <authorList>
            <consortium name="RefSeq"/>
        </authorList>
    </citation>
    <scope>IDENTIFICATION</scope>
    <source>
        <tissue evidence="3 4">Whole sample</tissue>
    </source>
</reference>
<dbReference type="AlphaFoldDB" id="A0A8B8ER09"/>